<gene>
    <name evidence="2" type="ORF">SCP_1200590</name>
</gene>
<dbReference type="RefSeq" id="XP_027618747.1">
    <property type="nucleotide sequence ID" value="XM_027762946.1"/>
</dbReference>
<keyword evidence="3" id="KW-1185">Reference proteome</keyword>
<comment type="caution">
    <text evidence="2">The sequence shown here is derived from an EMBL/GenBank/DDBJ whole genome shotgun (WGS) entry which is preliminary data.</text>
</comment>
<name>A0A401H092_9APHY</name>
<dbReference type="AlphaFoldDB" id="A0A401H092"/>
<reference evidence="2 3" key="1">
    <citation type="journal article" date="2018" name="Sci. Rep.">
        <title>Genome sequence of the cauliflower mushroom Sparassis crispa (Hanabiratake) and its association with beneficial usage.</title>
        <authorList>
            <person name="Kiyama R."/>
            <person name="Furutani Y."/>
            <person name="Kawaguchi K."/>
            <person name="Nakanishi T."/>
        </authorList>
    </citation>
    <scope>NUCLEOTIDE SEQUENCE [LARGE SCALE GENOMIC DNA]</scope>
</reference>
<dbReference type="STRING" id="139825.A0A401H092"/>
<evidence type="ECO:0000313" key="3">
    <source>
        <dbReference type="Proteomes" id="UP000287166"/>
    </source>
</evidence>
<sequence>MTICLAYQKNISDRRYRAHLGQCRKAYEYTASSIDKYEARGEKEKKAKLRKWDRTQNLDEECAALREVLNEVEDFESAGYAGEANDSMAVPPLIQEDPPDPSTISRAGRRCILPRRLVDYLPSNFGGLAAHILREKIPTKRSQKAHDAGIMDDAPPLPPDPEPAAEEIVPCFQTEPNQFGVYCEYITTPLADPEDEITLDSLCDSPTLITAWSSDSSHWNSLRSFGAAFMKKLHDAEQNYFAPFLNATTYHLISWLYNSSSVKSVADLDCLVNDVLHAEDFDIADLENFRAARELKQLDNYSEAFDAGDDWCEAAVKVHLPKENVLYRSEDDAPEFEVTGIYYRPLLQVIKAAYQDISATRFHVIPHKLFWQPPSSSNDASSSESASSDDDVEVEPEPVRIYSELYNSDAMLEEDAKLRTLPHNPDDSLDVEITIAPIMVWSDSTHLASFGTASLWPIYAYFGSLSKYFRGKLSAFAAHHLAYIPSLPDKIQDYYRSIYKVAAMAATLTFCKHERMQAIWLLLLDPEFMHAYKHGIILLCGDGVLRRLFPQFFTYSADYPEKVLLACIKYLAKCPCPRCLTKKANIGAIGTRAD</sequence>
<feature type="region of interest" description="Disordered" evidence="1">
    <location>
        <begin position="373"/>
        <end position="395"/>
    </location>
</feature>
<accession>A0A401H092</accession>
<proteinExistence type="predicted"/>
<evidence type="ECO:0000256" key="1">
    <source>
        <dbReference type="SAM" id="MobiDB-lite"/>
    </source>
</evidence>
<dbReference type="Proteomes" id="UP000287166">
    <property type="component" value="Unassembled WGS sequence"/>
</dbReference>
<evidence type="ECO:0000313" key="2">
    <source>
        <dbReference type="EMBL" id="GBE87834.1"/>
    </source>
</evidence>
<feature type="compositionally biased region" description="Low complexity" evidence="1">
    <location>
        <begin position="373"/>
        <end position="386"/>
    </location>
</feature>
<dbReference type="EMBL" id="BFAD01000012">
    <property type="protein sequence ID" value="GBE87834.1"/>
    <property type="molecule type" value="Genomic_DNA"/>
</dbReference>
<dbReference type="Pfam" id="PF18759">
    <property type="entry name" value="Plavaka"/>
    <property type="match status" value="1"/>
</dbReference>
<dbReference type="OrthoDB" id="3208495at2759"/>
<organism evidence="2 3">
    <name type="scientific">Sparassis crispa</name>
    <dbReference type="NCBI Taxonomy" id="139825"/>
    <lineage>
        <taxon>Eukaryota</taxon>
        <taxon>Fungi</taxon>
        <taxon>Dikarya</taxon>
        <taxon>Basidiomycota</taxon>
        <taxon>Agaricomycotina</taxon>
        <taxon>Agaricomycetes</taxon>
        <taxon>Polyporales</taxon>
        <taxon>Sparassidaceae</taxon>
        <taxon>Sparassis</taxon>
    </lineage>
</organism>
<dbReference type="GeneID" id="38784751"/>
<dbReference type="InterPro" id="IPR041078">
    <property type="entry name" value="Plavaka"/>
</dbReference>
<protein>
    <submittedName>
        <fullName evidence="2">Uncharacterized protein</fullName>
    </submittedName>
</protein>
<dbReference type="InParanoid" id="A0A401H092"/>